<name>A0A5M3XPM6_9ACTN</name>
<evidence type="ECO:0000256" key="1">
    <source>
        <dbReference type="SAM" id="MobiDB-lite"/>
    </source>
</evidence>
<dbReference type="Proteomes" id="UP000377595">
    <property type="component" value="Unassembled WGS sequence"/>
</dbReference>
<sequence>MIPIGEATTVTPPASASEHSPERSACAARCIATSEEEQAVSTVTAGPSSPKV</sequence>
<evidence type="ECO:0000313" key="2">
    <source>
        <dbReference type="EMBL" id="GES22952.1"/>
    </source>
</evidence>
<organism evidence="2 3">
    <name type="scientific">Acrocarpospora pleiomorpha</name>
    <dbReference type="NCBI Taxonomy" id="90975"/>
    <lineage>
        <taxon>Bacteria</taxon>
        <taxon>Bacillati</taxon>
        <taxon>Actinomycetota</taxon>
        <taxon>Actinomycetes</taxon>
        <taxon>Streptosporangiales</taxon>
        <taxon>Streptosporangiaceae</taxon>
        <taxon>Acrocarpospora</taxon>
    </lineage>
</organism>
<dbReference type="EMBL" id="BLAF01000036">
    <property type="protein sequence ID" value="GES22952.1"/>
    <property type="molecule type" value="Genomic_DNA"/>
</dbReference>
<comment type="caution">
    <text evidence="2">The sequence shown here is derived from an EMBL/GenBank/DDBJ whole genome shotgun (WGS) entry which is preliminary data.</text>
</comment>
<feature type="region of interest" description="Disordered" evidence="1">
    <location>
        <begin position="1"/>
        <end position="27"/>
    </location>
</feature>
<gene>
    <name evidence="2" type="ORF">Aple_058510</name>
</gene>
<reference evidence="2 3" key="1">
    <citation type="submission" date="2019-10" db="EMBL/GenBank/DDBJ databases">
        <title>Whole genome shotgun sequence of Acrocarpospora pleiomorpha NBRC 16267.</title>
        <authorList>
            <person name="Ichikawa N."/>
            <person name="Kimura A."/>
            <person name="Kitahashi Y."/>
            <person name="Komaki H."/>
            <person name="Oguchi A."/>
        </authorList>
    </citation>
    <scope>NUCLEOTIDE SEQUENCE [LARGE SCALE GENOMIC DNA]</scope>
    <source>
        <strain evidence="2 3">NBRC 16267</strain>
    </source>
</reference>
<protein>
    <submittedName>
        <fullName evidence="2">Uncharacterized protein</fullName>
    </submittedName>
</protein>
<feature type="compositionally biased region" description="Polar residues" evidence="1">
    <location>
        <begin position="8"/>
        <end position="18"/>
    </location>
</feature>
<proteinExistence type="predicted"/>
<evidence type="ECO:0000313" key="3">
    <source>
        <dbReference type="Proteomes" id="UP000377595"/>
    </source>
</evidence>
<accession>A0A5M3XPM6</accession>
<dbReference type="AlphaFoldDB" id="A0A5M3XPM6"/>
<keyword evidence="3" id="KW-1185">Reference proteome</keyword>